<proteinExistence type="predicted"/>
<feature type="compositionally biased region" description="Basic and acidic residues" evidence="1">
    <location>
        <begin position="71"/>
        <end position="81"/>
    </location>
</feature>
<dbReference type="Proteomes" id="UP000215086">
    <property type="component" value="Chromosome"/>
</dbReference>
<dbReference type="AlphaFoldDB" id="A0A286RHA0"/>
<feature type="compositionally biased region" description="Polar residues" evidence="1">
    <location>
        <begin position="59"/>
        <end position="68"/>
    </location>
</feature>
<evidence type="ECO:0000313" key="3">
    <source>
        <dbReference type="Proteomes" id="UP000215086"/>
    </source>
</evidence>
<dbReference type="RefSeq" id="WP_095415424.1">
    <property type="nucleotide sequence ID" value="NZ_CP018477.1"/>
</dbReference>
<sequence length="87" mass="9730">MSHPIIPIVLARYAWRVCPQCGAEVIVRTSKQVGLYRIRYLKCRSCGWGKKNTVPVQCDSPNSPQNSAEAHYNDGESKEKANAVPEQ</sequence>
<evidence type="ECO:0000313" key="2">
    <source>
        <dbReference type="EMBL" id="ASV75330.1"/>
    </source>
</evidence>
<keyword evidence="3" id="KW-1185">Reference proteome</keyword>
<accession>A0A286RHA0</accession>
<dbReference type="KEGG" id="ttf:THTE_2728"/>
<gene>
    <name evidence="2" type="ORF">THTE_2728</name>
</gene>
<dbReference type="OrthoDB" id="6412825at2"/>
<organism evidence="2 3">
    <name type="scientific">Thermogutta terrifontis</name>
    <dbReference type="NCBI Taxonomy" id="1331910"/>
    <lineage>
        <taxon>Bacteria</taxon>
        <taxon>Pseudomonadati</taxon>
        <taxon>Planctomycetota</taxon>
        <taxon>Planctomycetia</taxon>
        <taxon>Pirellulales</taxon>
        <taxon>Thermoguttaceae</taxon>
        <taxon>Thermogutta</taxon>
    </lineage>
</organism>
<evidence type="ECO:0000256" key="1">
    <source>
        <dbReference type="SAM" id="MobiDB-lite"/>
    </source>
</evidence>
<dbReference type="EMBL" id="CP018477">
    <property type="protein sequence ID" value="ASV75330.1"/>
    <property type="molecule type" value="Genomic_DNA"/>
</dbReference>
<feature type="region of interest" description="Disordered" evidence="1">
    <location>
        <begin position="57"/>
        <end position="87"/>
    </location>
</feature>
<reference evidence="2 3" key="1">
    <citation type="journal article" name="Front. Microbiol.">
        <title>Sugar Metabolism of the First Thermophilic Planctomycete Thermogutta terrifontis: Comparative Genomic and Transcriptomic Approaches.</title>
        <authorList>
            <person name="Elcheninov A.G."/>
            <person name="Menzel P."/>
            <person name="Gudbergsdottir S.R."/>
            <person name="Slesarev A.I."/>
            <person name="Kadnikov V.V."/>
            <person name="Krogh A."/>
            <person name="Bonch-Osmolovskaya E.A."/>
            <person name="Peng X."/>
            <person name="Kublanov I.V."/>
        </authorList>
    </citation>
    <scope>NUCLEOTIDE SEQUENCE [LARGE SCALE GENOMIC DNA]</scope>
    <source>
        <strain evidence="2 3">R1</strain>
    </source>
</reference>
<protein>
    <submittedName>
        <fullName evidence="2">Uncharacterized protein</fullName>
    </submittedName>
</protein>
<name>A0A286RHA0_9BACT</name>